<dbReference type="Pfam" id="PF10604">
    <property type="entry name" value="Polyketide_cyc2"/>
    <property type="match status" value="1"/>
</dbReference>
<dbReference type="InterPro" id="IPR019587">
    <property type="entry name" value="Polyketide_cyclase/dehydratase"/>
</dbReference>
<gene>
    <name evidence="1" type="ORF">H8K55_03190</name>
</gene>
<dbReference type="RefSeq" id="WP_186940570.1">
    <property type="nucleotide sequence ID" value="NZ_JACOGA010000002.1"/>
</dbReference>
<organism evidence="1 2">
    <name type="scientific">Undibacterium flavidum</name>
    <dbReference type="NCBI Taxonomy" id="2762297"/>
    <lineage>
        <taxon>Bacteria</taxon>
        <taxon>Pseudomonadati</taxon>
        <taxon>Pseudomonadota</taxon>
        <taxon>Betaproteobacteria</taxon>
        <taxon>Burkholderiales</taxon>
        <taxon>Oxalobacteraceae</taxon>
        <taxon>Undibacterium</taxon>
    </lineage>
</organism>
<dbReference type="EMBL" id="JACOGA010000002">
    <property type="protein sequence ID" value="MBC3872581.1"/>
    <property type="molecule type" value="Genomic_DNA"/>
</dbReference>
<evidence type="ECO:0000313" key="2">
    <source>
        <dbReference type="Proteomes" id="UP000624279"/>
    </source>
</evidence>
<protein>
    <submittedName>
        <fullName evidence="1">SRPBCC family protein</fullName>
    </submittedName>
</protein>
<dbReference type="Proteomes" id="UP000624279">
    <property type="component" value="Unassembled WGS sequence"/>
</dbReference>
<dbReference type="SUPFAM" id="SSF55961">
    <property type="entry name" value="Bet v1-like"/>
    <property type="match status" value="1"/>
</dbReference>
<proteinExistence type="predicted"/>
<dbReference type="Gene3D" id="3.30.530.20">
    <property type="match status" value="1"/>
</dbReference>
<accession>A0ABR6Y7J5</accession>
<keyword evidence="2" id="KW-1185">Reference proteome</keyword>
<evidence type="ECO:0000313" key="1">
    <source>
        <dbReference type="EMBL" id="MBC3872581.1"/>
    </source>
</evidence>
<dbReference type="InterPro" id="IPR023393">
    <property type="entry name" value="START-like_dom_sf"/>
</dbReference>
<sequence length="153" mass="17245">MARVEFQANIQAPIEFVYQVSQDYAVRYDWDPFPDNIALLNGAQRIEKGVCVAVTAKSGLYMEVEFVQVMPPTTAAITMKKGPAVLQGFSGSWVFKSISPTETHAKFIYSIKTKWWSIPLLSEVIASRYFSKVIQSRLNGLKTYCEAKNKPII</sequence>
<reference evidence="1 2" key="1">
    <citation type="submission" date="2020-08" db="EMBL/GenBank/DDBJ databases">
        <title>Novel species isolated from subtropical streams in China.</title>
        <authorList>
            <person name="Lu H."/>
        </authorList>
    </citation>
    <scope>NUCLEOTIDE SEQUENCE [LARGE SCALE GENOMIC DNA]</scope>
    <source>
        <strain evidence="1 2">LX15W</strain>
    </source>
</reference>
<comment type="caution">
    <text evidence="1">The sequence shown here is derived from an EMBL/GenBank/DDBJ whole genome shotgun (WGS) entry which is preliminary data.</text>
</comment>
<name>A0ABR6Y7J5_9BURK</name>